<sequence length="424" mass="46662">MELAGTPDVPDGNVLLWREQDGIVVIGDEQDRSRFLESLDVARTHVTTAGAAAGSVAAVAGTAGEYFRLTKTSAEKLHVLGKQHDPSGSMYGFVKSGNRFAGNLRFEEVPVAPEQVLALQSAAVSLALRSAIADVQAAVERVEDKVEDVQRHLRAQLNGDVIGTLRHLERVATATQQRGVLLEADWASVATVRVDISRNLERLRDFVARQAGEIDALARLPRREAKLDDFLEPGGGRDQLNLILVSQHSLHLWEMLRVAQVRQREPAHVESAIEDARRSLAQERRKNEELIISVSAAVDDLRQIRPLEVHRFFSAREMRQTAADIHDSLAQFAEAARLPLPEVGEIVQPTVRDARDEAQARALDAARTVRALGTAAAHTGSSVLGKSRESARRRLRRDRPDAEHGPDAPHMIERDLPPETEPAD</sequence>
<name>A0A938YBX7_9ACTN</name>
<feature type="compositionally biased region" description="Basic and acidic residues" evidence="1">
    <location>
        <begin position="386"/>
        <end position="417"/>
    </location>
</feature>
<keyword evidence="3" id="KW-1185">Reference proteome</keyword>
<evidence type="ECO:0000256" key="1">
    <source>
        <dbReference type="SAM" id="MobiDB-lite"/>
    </source>
</evidence>
<dbReference type="Proteomes" id="UP000663791">
    <property type="component" value="Unassembled WGS sequence"/>
</dbReference>
<accession>A0A938YBX7</accession>
<evidence type="ECO:0000313" key="3">
    <source>
        <dbReference type="Proteomes" id="UP000663791"/>
    </source>
</evidence>
<organism evidence="2 3">
    <name type="scientific">Nocardioides faecalis</name>
    <dbReference type="NCBI Taxonomy" id="2803858"/>
    <lineage>
        <taxon>Bacteria</taxon>
        <taxon>Bacillati</taxon>
        <taxon>Actinomycetota</taxon>
        <taxon>Actinomycetes</taxon>
        <taxon>Propionibacteriales</taxon>
        <taxon>Nocardioidaceae</taxon>
        <taxon>Nocardioides</taxon>
    </lineage>
</organism>
<feature type="region of interest" description="Disordered" evidence="1">
    <location>
        <begin position="374"/>
        <end position="424"/>
    </location>
</feature>
<dbReference type="AlphaFoldDB" id="A0A938YBX7"/>
<evidence type="ECO:0000313" key="2">
    <source>
        <dbReference type="EMBL" id="MBM9461166.1"/>
    </source>
</evidence>
<dbReference type="EMBL" id="JAERTX010000014">
    <property type="protein sequence ID" value="MBM9461166.1"/>
    <property type="molecule type" value="Genomic_DNA"/>
</dbReference>
<protein>
    <submittedName>
        <fullName evidence="2">Uncharacterized protein</fullName>
    </submittedName>
</protein>
<proteinExistence type="predicted"/>
<comment type="caution">
    <text evidence="2">The sequence shown here is derived from an EMBL/GenBank/DDBJ whole genome shotgun (WGS) entry which is preliminary data.</text>
</comment>
<reference evidence="2" key="1">
    <citation type="submission" date="2021-01" db="EMBL/GenBank/DDBJ databases">
        <title>Novel species in genus Nocardioides.</title>
        <authorList>
            <person name="Zhang G."/>
        </authorList>
    </citation>
    <scope>NUCLEOTIDE SEQUENCE</scope>
    <source>
        <strain evidence="2">Zg-536</strain>
    </source>
</reference>
<gene>
    <name evidence="2" type="ORF">JK386_14790</name>
</gene>
<dbReference type="RefSeq" id="WP_205292484.1">
    <property type="nucleotide sequence ID" value="NZ_CP074406.1"/>
</dbReference>